<evidence type="ECO:0000313" key="4">
    <source>
        <dbReference type="Proteomes" id="UP000266385"/>
    </source>
</evidence>
<evidence type="ECO:0000259" key="2">
    <source>
        <dbReference type="Pfam" id="PF00248"/>
    </source>
</evidence>
<dbReference type="EMBL" id="QWFX01000013">
    <property type="protein sequence ID" value="RIJ28384.1"/>
    <property type="molecule type" value="Genomic_DNA"/>
</dbReference>
<evidence type="ECO:0000256" key="1">
    <source>
        <dbReference type="ARBA" id="ARBA00023002"/>
    </source>
</evidence>
<evidence type="ECO:0000313" key="3">
    <source>
        <dbReference type="EMBL" id="RIJ28384.1"/>
    </source>
</evidence>
<dbReference type="Pfam" id="PF00248">
    <property type="entry name" value="Aldo_ket_red"/>
    <property type="match status" value="1"/>
</dbReference>
<dbReference type="InterPro" id="IPR036812">
    <property type="entry name" value="NAD(P)_OxRdtase_dom_sf"/>
</dbReference>
<gene>
    <name evidence="3" type="ORF">D1223_13415</name>
</gene>
<dbReference type="AlphaFoldDB" id="A0A399RCS2"/>
<dbReference type="InterPro" id="IPR023210">
    <property type="entry name" value="NADP_OxRdtase_dom"/>
</dbReference>
<dbReference type="Proteomes" id="UP000266385">
    <property type="component" value="Unassembled WGS sequence"/>
</dbReference>
<dbReference type="PANTHER" id="PTHR43625:SF40">
    <property type="entry name" value="ALDO-KETO REDUCTASE YAKC [NADP(+)]"/>
    <property type="match status" value="1"/>
</dbReference>
<dbReference type="InterPro" id="IPR020471">
    <property type="entry name" value="AKR"/>
</dbReference>
<dbReference type="Gene3D" id="3.20.20.100">
    <property type="entry name" value="NADP-dependent oxidoreductase domain"/>
    <property type="match status" value="1"/>
</dbReference>
<dbReference type="RefSeq" id="WP_119376920.1">
    <property type="nucleotide sequence ID" value="NZ_QWFX01000013.1"/>
</dbReference>
<dbReference type="InterPro" id="IPR050791">
    <property type="entry name" value="Aldo-Keto_reductase"/>
</dbReference>
<dbReference type="PRINTS" id="PR00069">
    <property type="entry name" value="ALDKETRDTASE"/>
</dbReference>
<accession>A0A399RCS2</accession>
<protein>
    <submittedName>
        <fullName evidence="3">Aldo/keto reductase</fullName>
    </submittedName>
</protein>
<feature type="domain" description="NADP-dependent oxidoreductase" evidence="2">
    <location>
        <begin position="16"/>
        <end position="306"/>
    </location>
</feature>
<dbReference type="GO" id="GO:0016491">
    <property type="term" value="F:oxidoreductase activity"/>
    <property type="evidence" value="ECO:0007669"/>
    <property type="project" value="UniProtKB-KW"/>
</dbReference>
<organism evidence="3 4">
    <name type="scientific">Henriciella mobilis</name>
    <dbReference type="NCBI Taxonomy" id="2305467"/>
    <lineage>
        <taxon>Bacteria</taxon>
        <taxon>Pseudomonadati</taxon>
        <taxon>Pseudomonadota</taxon>
        <taxon>Alphaproteobacteria</taxon>
        <taxon>Hyphomonadales</taxon>
        <taxon>Hyphomonadaceae</taxon>
        <taxon>Henriciella</taxon>
    </lineage>
</organism>
<dbReference type="PANTHER" id="PTHR43625">
    <property type="entry name" value="AFLATOXIN B1 ALDEHYDE REDUCTASE"/>
    <property type="match status" value="1"/>
</dbReference>
<comment type="caution">
    <text evidence="3">The sequence shown here is derived from an EMBL/GenBank/DDBJ whole genome shotgun (WGS) entry which is preliminary data.</text>
</comment>
<name>A0A399RCS2_9PROT</name>
<keyword evidence="1" id="KW-0560">Oxidoreductase</keyword>
<sequence length="331" mass="36500">MTFSKRAIGGTDLNPVGLGCMSLSQAYFPLPSEEDGERLLNRALDLGYDHFDTARLYGLGHNEKLLSRVLKTRRDEVFLASKCGIEFDDGRRRIDCQPATIRRAVDKSLATLGVDHIDLYYLHRRDFNTPIEESVGALADLKTEGKIGTIGLSEMSSATLRAAHAEHPVGAMQTEYSLWTRNPELGVLETCGELGVAFVAFSPVARGALARGVKDPSTLPDKDLRRTHPRFDETNWPANLALVEQFNALADGAGITPAQLALSWVLSRGDHVHVIPGTASIPHLEENFETLALNVSQDVLDKADRLINQSTVSGHRYPERLQRTIDTEDFV</sequence>
<dbReference type="SUPFAM" id="SSF51430">
    <property type="entry name" value="NAD(P)-linked oxidoreductase"/>
    <property type="match status" value="1"/>
</dbReference>
<dbReference type="OrthoDB" id="9803483at2"/>
<keyword evidence="4" id="KW-1185">Reference proteome</keyword>
<proteinExistence type="predicted"/>
<dbReference type="GO" id="GO:0005737">
    <property type="term" value="C:cytoplasm"/>
    <property type="evidence" value="ECO:0007669"/>
    <property type="project" value="TreeGrafter"/>
</dbReference>
<reference evidence="3 4" key="1">
    <citation type="submission" date="2018-08" db="EMBL/GenBank/DDBJ databases">
        <title>Henriciella mobilis sp. nov., isolated from seawater.</title>
        <authorList>
            <person name="Cheng H."/>
            <person name="Wu Y.-H."/>
            <person name="Xu X.-W."/>
            <person name="Guo L.-L."/>
        </authorList>
    </citation>
    <scope>NUCLEOTIDE SEQUENCE [LARGE SCALE GENOMIC DNA]</scope>
    <source>
        <strain evidence="3 4">JN25</strain>
    </source>
</reference>